<name>A0A6P8KZM8_DROMA</name>
<evidence type="ECO:0000313" key="3">
    <source>
        <dbReference type="RefSeq" id="XP_033168641.1"/>
    </source>
</evidence>
<accession>A0A6P8KZM8</accession>
<feature type="region of interest" description="Disordered" evidence="1">
    <location>
        <begin position="301"/>
        <end position="323"/>
    </location>
</feature>
<feature type="region of interest" description="Disordered" evidence="1">
    <location>
        <begin position="164"/>
        <end position="187"/>
    </location>
</feature>
<dbReference type="GeneID" id="117146499"/>
<proteinExistence type="predicted"/>
<organism evidence="2 3">
    <name type="scientific">Drosophila mauritiana</name>
    <name type="common">Fruit fly</name>
    <dbReference type="NCBI Taxonomy" id="7226"/>
    <lineage>
        <taxon>Eukaryota</taxon>
        <taxon>Metazoa</taxon>
        <taxon>Ecdysozoa</taxon>
        <taxon>Arthropoda</taxon>
        <taxon>Hexapoda</taxon>
        <taxon>Insecta</taxon>
        <taxon>Pterygota</taxon>
        <taxon>Neoptera</taxon>
        <taxon>Endopterygota</taxon>
        <taxon>Diptera</taxon>
        <taxon>Brachycera</taxon>
        <taxon>Muscomorpha</taxon>
        <taxon>Ephydroidea</taxon>
        <taxon>Drosophilidae</taxon>
        <taxon>Drosophila</taxon>
        <taxon>Sophophora</taxon>
    </lineage>
</organism>
<dbReference type="RefSeq" id="XP_033168641.1">
    <property type="nucleotide sequence ID" value="XM_033312750.1"/>
</dbReference>
<dbReference type="Proteomes" id="UP000515162">
    <property type="component" value="Chromosome X"/>
</dbReference>
<evidence type="ECO:0000313" key="2">
    <source>
        <dbReference type="Proteomes" id="UP000515162"/>
    </source>
</evidence>
<feature type="compositionally biased region" description="Polar residues" evidence="1">
    <location>
        <begin position="28"/>
        <end position="45"/>
    </location>
</feature>
<keyword evidence="2" id="KW-1185">Reference proteome</keyword>
<feature type="region of interest" description="Disordered" evidence="1">
    <location>
        <begin position="13"/>
        <end position="57"/>
    </location>
</feature>
<protein>
    <submittedName>
        <fullName evidence="3">Uncharacterized protein LOC117146499</fullName>
    </submittedName>
</protein>
<sequence length="366" mass="40994">MYNLVKSHALSEILKKPMPPNSLRDGGATNNSAGDTNKTAGNLSPNPEEFVPAPEKTEERSLCADLSKINKLFEFLESSRTDDVDLGNTVVDDVGMENLSTALEACKEVPNRNLKISFGDPVEFMDNMDFMRISRRKAKITIEKAREKRLEQERMAALEATKLTEEKSMEDPSSVPVPVPGNDSPINFSAEERTEVDRMRAVKEGEDQEAGGPVVALTPKRYIPTDKEWDEQCRLKAQKSPTTVDQMPPATTMTAKRYIPTTMEWDEQCRFKLVSKMETEMNATLPTKKLVAESRNGNITHYGANVAPTPMESQPIEGEQKDRQVKKGNVIRYTIEELLKLEPQPEDLEVPAEVALINLLNLLKDT</sequence>
<gene>
    <name evidence="3" type="primary">LOC117146499</name>
</gene>
<evidence type="ECO:0000256" key="1">
    <source>
        <dbReference type="SAM" id="MobiDB-lite"/>
    </source>
</evidence>
<reference evidence="3" key="1">
    <citation type="submission" date="2025-08" db="UniProtKB">
        <authorList>
            <consortium name="RefSeq"/>
        </authorList>
    </citation>
    <scope>IDENTIFICATION</scope>
    <source>
        <strain evidence="3">Mau12</strain>
        <tissue evidence="3">Whole Body</tissue>
    </source>
</reference>
<dbReference type="AlphaFoldDB" id="A0A6P8KZM8"/>